<dbReference type="EMBL" id="VOLR01000013">
    <property type="protein sequence ID" value="TWX59167.1"/>
    <property type="molecule type" value="Genomic_DNA"/>
</dbReference>
<dbReference type="Proteomes" id="UP000321525">
    <property type="component" value="Unassembled WGS sequence"/>
</dbReference>
<comment type="caution">
    <text evidence="2">The sequence shown here is derived from an EMBL/GenBank/DDBJ whole genome shotgun (WGS) entry which is preliminary data.</text>
</comment>
<dbReference type="Pfam" id="PF11993">
    <property type="entry name" value="VC2046"/>
    <property type="match status" value="1"/>
</dbReference>
<name>A0A5C6QGT0_9GAMM</name>
<evidence type="ECO:0008006" key="5">
    <source>
        <dbReference type="Google" id="ProtNLM"/>
    </source>
</evidence>
<evidence type="ECO:0000313" key="1">
    <source>
        <dbReference type="EMBL" id="TWX59167.1"/>
    </source>
</evidence>
<organism evidence="2 4">
    <name type="scientific">Colwellia hornerae</name>
    <dbReference type="NCBI Taxonomy" id="89402"/>
    <lineage>
        <taxon>Bacteria</taxon>
        <taxon>Pseudomonadati</taxon>
        <taxon>Pseudomonadota</taxon>
        <taxon>Gammaproteobacteria</taxon>
        <taxon>Alteromonadales</taxon>
        <taxon>Colwelliaceae</taxon>
        <taxon>Colwellia</taxon>
    </lineage>
</organism>
<evidence type="ECO:0000313" key="2">
    <source>
        <dbReference type="EMBL" id="TWX68194.1"/>
    </source>
</evidence>
<proteinExistence type="predicted"/>
<protein>
    <recommendedName>
        <fullName evidence="5">QueD like 2</fullName>
    </recommendedName>
</protein>
<dbReference type="EMBL" id="VOLQ01000011">
    <property type="protein sequence ID" value="TWX68194.1"/>
    <property type="molecule type" value="Genomic_DNA"/>
</dbReference>
<keyword evidence="3" id="KW-1185">Reference proteome</keyword>
<evidence type="ECO:0000313" key="4">
    <source>
        <dbReference type="Proteomes" id="UP000321917"/>
    </source>
</evidence>
<accession>A0A5C6QGT0</accession>
<evidence type="ECO:0000313" key="3">
    <source>
        <dbReference type="Proteomes" id="UP000321525"/>
    </source>
</evidence>
<gene>
    <name evidence="1" type="ORF">ESZ26_10650</name>
    <name evidence="2" type="ORF">ESZ27_07585</name>
</gene>
<sequence length="181" mass="20317">MLTESVDSQILVHELQLGEQLNVSVHSARRADFSLLLAMLSDDVPSHSQFSLPKSIADSKTTNEASLRKEFELPDKAPLSLSENHSTAMFDQAELIQQNKLAELRLSNALLPKPLAFRDDKKHIRQEVLNNTSLYCQKKFNQKKNNTQHDTDSSRLSFDAKGWLNAVHNTIVKAPLLDAIA</sequence>
<dbReference type="RefSeq" id="WP_146799610.1">
    <property type="nucleotide sequence ID" value="NZ_VOLP01000013.1"/>
</dbReference>
<reference evidence="2 4" key="1">
    <citation type="submission" date="2019-07" db="EMBL/GenBank/DDBJ databases">
        <title>Genomes of sea-ice associated Colwellia species.</title>
        <authorList>
            <person name="Bowman J.P."/>
        </authorList>
    </citation>
    <scope>NUCLEOTIDE SEQUENCE [LARGE SCALE GENOMIC DNA]</scope>
    <source>
        <strain evidence="1 3">ACAM 607</strain>
        <strain evidence="2 4">IC036</strain>
    </source>
</reference>
<dbReference type="Proteomes" id="UP000321917">
    <property type="component" value="Unassembled WGS sequence"/>
</dbReference>
<dbReference type="InterPro" id="IPR021879">
    <property type="entry name" value="VC2046_fam"/>
</dbReference>
<dbReference type="AlphaFoldDB" id="A0A5C6QGT0"/>
<dbReference type="OrthoDB" id="7061360at2"/>